<gene>
    <name evidence="3" type="ORF">D9613_001154</name>
</gene>
<sequence>MKQSGSTHNYSVSYICIDLRNIMADGVTDSQLGSPPKASRDNISQRKYLPLGECSDKCDDPVNETKTKPVQKVRHVRTRDIADFEIGSFKRWLHFQLSRLDALGSRQTQSWKGRCSMKDIDTDLQQCLEDILDLFNERDSDGNFKLEGGSAVKTKAYCAIMEELASCADTTNEPSRYEHFVKVSNMAFEVLSSMKMHDSKPAPAFDRENAVMFMVNHPTQMYSVYKGETYCQRPSILLGYKKDIQQVYPQASLDSVPLRDLVIEGPSRPLTWSQALTFAEMESEPEALTAPPRSYAARVLAERQPVLKGSESGSRGSSSTQNGDSSLEEADIAKRAADTTSGQRPSKRRKTNPDVTQDRKIQCNITDDVTDEIRKLADIGAESMCACYGRDHVLAFVLTGSTLNLWIFDHEGPIQLMGFDFIQAFPNYLLLLYLLQRFSPQDFGFPPGFEECPAENKATYSMDLTNAWIFQDDSRQQVKLEGMRGEGIPHRYGLNGRSTGVRFGTATITDPGRQDEVRKVALKLSWKATPRPTEREFIDEARKRIGSSIRAKEDDTDPRNFLPEILAERK</sequence>
<evidence type="ECO:0000259" key="2">
    <source>
        <dbReference type="Pfam" id="PF17667"/>
    </source>
</evidence>
<dbReference type="Proteomes" id="UP000521872">
    <property type="component" value="Unassembled WGS sequence"/>
</dbReference>
<reference evidence="3 4" key="1">
    <citation type="submission" date="2019-12" db="EMBL/GenBank/DDBJ databases">
        <authorList>
            <person name="Floudas D."/>
            <person name="Bentzer J."/>
            <person name="Ahren D."/>
            <person name="Johansson T."/>
            <person name="Persson P."/>
            <person name="Tunlid A."/>
        </authorList>
    </citation>
    <scope>NUCLEOTIDE SEQUENCE [LARGE SCALE GENOMIC DNA]</scope>
    <source>
        <strain evidence="3 4">CBS 102.39</strain>
    </source>
</reference>
<comment type="caution">
    <text evidence="3">The sequence shown here is derived from an EMBL/GenBank/DDBJ whole genome shotgun (WGS) entry which is preliminary data.</text>
</comment>
<feature type="compositionally biased region" description="Low complexity" evidence="1">
    <location>
        <begin position="309"/>
        <end position="319"/>
    </location>
</feature>
<feature type="region of interest" description="Disordered" evidence="1">
    <location>
        <begin position="549"/>
        <end position="570"/>
    </location>
</feature>
<feature type="domain" description="Fungal-type protein kinase" evidence="2">
    <location>
        <begin position="343"/>
        <end position="544"/>
    </location>
</feature>
<keyword evidence="4" id="KW-1185">Reference proteome</keyword>
<name>A0A8H4VV56_9AGAR</name>
<dbReference type="AlphaFoldDB" id="A0A8H4VV56"/>
<protein>
    <recommendedName>
        <fullName evidence="2">Fungal-type protein kinase domain-containing protein</fullName>
    </recommendedName>
</protein>
<proteinExistence type="predicted"/>
<dbReference type="Pfam" id="PF17667">
    <property type="entry name" value="Pkinase_fungal"/>
    <property type="match status" value="1"/>
</dbReference>
<evidence type="ECO:0000313" key="4">
    <source>
        <dbReference type="Proteomes" id="UP000521872"/>
    </source>
</evidence>
<dbReference type="EMBL" id="JAACJL010000015">
    <property type="protein sequence ID" value="KAF4621134.1"/>
    <property type="molecule type" value="Genomic_DNA"/>
</dbReference>
<dbReference type="InterPro" id="IPR040976">
    <property type="entry name" value="Pkinase_fungal"/>
</dbReference>
<organism evidence="3 4">
    <name type="scientific">Agrocybe pediades</name>
    <dbReference type="NCBI Taxonomy" id="84607"/>
    <lineage>
        <taxon>Eukaryota</taxon>
        <taxon>Fungi</taxon>
        <taxon>Dikarya</taxon>
        <taxon>Basidiomycota</taxon>
        <taxon>Agaricomycotina</taxon>
        <taxon>Agaricomycetes</taxon>
        <taxon>Agaricomycetidae</taxon>
        <taxon>Agaricales</taxon>
        <taxon>Agaricineae</taxon>
        <taxon>Strophariaceae</taxon>
        <taxon>Agrocybe</taxon>
    </lineage>
</organism>
<feature type="region of interest" description="Disordered" evidence="1">
    <location>
        <begin position="306"/>
        <end position="357"/>
    </location>
</feature>
<evidence type="ECO:0000313" key="3">
    <source>
        <dbReference type="EMBL" id="KAF4621134.1"/>
    </source>
</evidence>
<accession>A0A8H4VV56</accession>
<evidence type="ECO:0000256" key="1">
    <source>
        <dbReference type="SAM" id="MobiDB-lite"/>
    </source>
</evidence>